<dbReference type="Proteomes" id="UP000002508">
    <property type="component" value="Chromosome"/>
</dbReference>
<evidence type="ECO:0000313" key="4">
    <source>
        <dbReference type="Proteomes" id="UP000002508"/>
    </source>
</evidence>
<keyword evidence="4" id="KW-1185">Reference proteome</keyword>
<evidence type="ECO:0000313" key="3">
    <source>
        <dbReference type="EMBL" id="ACL24876.1"/>
    </source>
</evidence>
<evidence type="ECO:0000256" key="1">
    <source>
        <dbReference type="ARBA" id="ARBA00022676"/>
    </source>
</evidence>
<protein>
    <submittedName>
        <fullName evidence="3">Glycosyl transferase, WecB/TagA/CpsF family</fullName>
    </submittedName>
</protein>
<dbReference type="GO" id="GO:0016758">
    <property type="term" value="F:hexosyltransferase activity"/>
    <property type="evidence" value="ECO:0007669"/>
    <property type="project" value="TreeGrafter"/>
</dbReference>
<dbReference type="HOGENOM" id="CLU_063203_2_0_0"/>
<dbReference type="PANTHER" id="PTHR34136:SF1">
    <property type="entry name" value="UDP-N-ACETYL-D-MANNOSAMINURONIC ACID TRANSFERASE"/>
    <property type="match status" value="1"/>
</dbReference>
<proteinExistence type="predicted"/>
<dbReference type="RefSeq" id="WP_015940735.1">
    <property type="nucleotide sequence ID" value="NC_011831.1"/>
</dbReference>
<dbReference type="OrthoDB" id="9771846at2"/>
<keyword evidence="2 3" id="KW-0808">Transferase</keyword>
<dbReference type="PANTHER" id="PTHR34136">
    <property type="match status" value="1"/>
</dbReference>
<accession>B8GBQ9</accession>
<dbReference type="NCBIfam" id="TIGR00696">
    <property type="entry name" value="wecG_tagA_cpsF"/>
    <property type="match status" value="1"/>
</dbReference>
<dbReference type="AlphaFoldDB" id="B8GBQ9"/>
<gene>
    <name evidence="3" type="ordered locus">Cagg_1988</name>
</gene>
<dbReference type="Pfam" id="PF03808">
    <property type="entry name" value="Glyco_tran_WecG"/>
    <property type="match status" value="1"/>
</dbReference>
<dbReference type="EMBL" id="CP001337">
    <property type="protein sequence ID" value="ACL24876.1"/>
    <property type="molecule type" value="Genomic_DNA"/>
</dbReference>
<keyword evidence="1" id="KW-0328">Glycosyltransferase</keyword>
<name>B8GBQ9_CHLAD</name>
<reference evidence="3" key="1">
    <citation type="submission" date="2008-12" db="EMBL/GenBank/DDBJ databases">
        <title>Complete sequence of Chloroflexus aggregans DSM 9485.</title>
        <authorList>
            <consortium name="US DOE Joint Genome Institute"/>
            <person name="Lucas S."/>
            <person name="Copeland A."/>
            <person name="Lapidus A."/>
            <person name="Glavina del Rio T."/>
            <person name="Dalin E."/>
            <person name="Tice H."/>
            <person name="Pitluck S."/>
            <person name="Foster B."/>
            <person name="Larimer F."/>
            <person name="Land M."/>
            <person name="Hauser L."/>
            <person name="Kyrpides N."/>
            <person name="Mikhailova N."/>
            <person name="Bryant D."/>
            <person name="Richardson P."/>
        </authorList>
    </citation>
    <scope>NUCLEOTIDE SEQUENCE</scope>
    <source>
        <strain evidence="3">DSM 9485</strain>
    </source>
</reference>
<dbReference type="eggNOG" id="COG1922">
    <property type="taxonomic scope" value="Bacteria"/>
</dbReference>
<dbReference type="CAZy" id="GT26">
    <property type="family name" value="Glycosyltransferase Family 26"/>
</dbReference>
<dbReference type="KEGG" id="cag:Cagg_1988"/>
<sequence>MVDKGKYNLLGVLINAIDYDAAVNRVLTAAHHCQPLTLSALAVHGVMTGVLDAEQRYRLNHLDIVVPDGQPVRWALNLLYHLGLSERVYGPTLMLRICERASLEGLPIYLYGSRPQVLQQLCNNLRQRFPRLIIAGAQPSQFRRLTAEEQQAIAAHIRTSGAAITFVGLGCPRQEVWAYEHRDLLSMPIIAVGAAFDFHAGLLPQAPPTLQRLGLEWAFRLWQEPRRLWRRYLLLNPLYVSLLFAQLAKLQRFDPMGYAPKPLRYG</sequence>
<dbReference type="CDD" id="cd06533">
    <property type="entry name" value="Glyco_transf_WecG_TagA"/>
    <property type="match status" value="1"/>
</dbReference>
<dbReference type="InterPro" id="IPR004629">
    <property type="entry name" value="WecG_TagA_CpsF"/>
</dbReference>
<dbReference type="STRING" id="326427.Cagg_1988"/>
<evidence type="ECO:0000256" key="2">
    <source>
        <dbReference type="ARBA" id="ARBA00022679"/>
    </source>
</evidence>
<organism evidence="3 4">
    <name type="scientific">Chloroflexus aggregans (strain MD-66 / DSM 9485)</name>
    <dbReference type="NCBI Taxonomy" id="326427"/>
    <lineage>
        <taxon>Bacteria</taxon>
        <taxon>Bacillati</taxon>
        <taxon>Chloroflexota</taxon>
        <taxon>Chloroflexia</taxon>
        <taxon>Chloroflexales</taxon>
        <taxon>Chloroflexineae</taxon>
        <taxon>Chloroflexaceae</taxon>
        <taxon>Chloroflexus</taxon>
    </lineage>
</organism>